<dbReference type="Proteomes" id="UP001302349">
    <property type="component" value="Chromosome"/>
</dbReference>
<evidence type="ECO:0008006" key="3">
    <source>
        <dbReference type="Google" id="ProtNLM"/>
    </source>
</evidence>
<dbReference type="RefSeq" id="WP_317487257.1">
    <property type="nucleotide sequence ID" value="NZ_CP136051.1"/>
</dbReference>
<organism evidence="1 2">
    <name type="scientific">Imperialibacter roseus</name>
    <dbReference type="NCBI Taxonomy" id="1324217"/>
    <lineage>
        <taxon>Bacteria</taxon>
        <taxon>Pseudomonadati</taxon>
        <taxon>Bacteroidota</taxon>
        <taxon>Cytophagia</taxon>
        <taxon>Cytophagales</taxon>
        <taxon>Flammeovirgaceae</taxon>
        <taxon>Imperialibacter</taxon>
    </lineage>
</organism>
<gene>
    <name evidence="1" type="ORF">RT717_15305</name>
</gene>
<evidence type="ECO:0000313" key="1">
    <source>
        <dbReference type="EMBL" id="WOK04447.1"/>
    </source>
</evidence>
<sequence>MEIIRIPHDIKVFGHQVHAFPNGVGDAFDAIVDRVEGGFSRPFYGLFKMEGNSVIYLATAFEKLPGEGRQLGYQEHIVRKGNYAAITVTDWHSKLSSLPGLFSELMKVEGLDPEHWAVEWYKDDDELVCMLRMKDDLPG</sequence>
<accession>A0ABZ0ILK6</accession>
<proteinExistence type="predicted"/>
<evidence type="ECO:0000313" key="2">
    <source>
        <dbReference type="Proteomes" id="UP001302349"/>
    </source>
</evidence>
<reference evidence="1 2" key="1">
    <citation type="journal article" date="2023" name="Microbiol. Resour. Announc.">
        <title>Complete Genome Sequence of Imperialibacter roseus strain P4T.</title>
        <authorList>
            <person name="Tizabi D.R."/>
            <person name="Bachvaroff T."/>
            <person name="Hill R.T."/>
        </authorList>
    </citation>
    <scope>NUCLEOTIDE SEQUENCE [LARGE SCALE GENOMIC DNA]</scope>
    <source>
        <strain evidence="1 2">P4T</strain>
    </source>
</reference>
<protein>
    <recommendedName>
        <fullName evidence="3">Transcriptional regulator</fullName>
    </recommendedName>
</protein>
<dbReference type="EMBL" id="CP136051">
    <property type="protein sequence ID" value="WOK04447.1"/>
    <property type="molecule type" value="Genomic_DNA"/>
</dbReference>
<keyword evidence="2" id="KW-1185">Reference proteome</keyword>
<name>A0ABZ0ILK6_9BACT</name>